<dbReference type="GO" id="GO:0009103">
    <property type="term" value="P:lipopolysaccharide biosynthetic process"/>
    <property type="evidence" value="ECO:0007669"/>
    <property type="project" value="TreeGrafter"/>
</dbReference>
<evidence type="ECO:0000259" key="3">
    <source>
        <dbReference type="Pfam" id="PF13439"/>
    </source>
</evidence>
<dbReference type="Pfam" id="PF13439">
    <property type="entry name" value="Glyco_transf_4"/>
    <property type="match status" value="1"/>
</dbReference>
<keyword evidence="5" id="KW-1185">Reference proteome</keyword>
<dbReference type="GO" id="GO:0016757">
    <property type="term" value="F:glycosyltransferase activity"/>
    <property type="evidence" value="ECO:0007669"/>
    <property type="project" value="InterPro"/>
</dbReference>
<evidence type="ECO:0000259" key="2">
    <source>
        <dbReference type="Pfam" id="PF00534"/>
    </source>
</evidence>
<gene>
    <name evidence="4" type="ORF">SCALIN_C11_0050</name>
</gene>
<dbReference type="PANTHER" id="PTHR46401:SF2">
    <property type="entry name" value="GLYCOSYLTRANSFERASE WBBK-RELATED"/>
    <property type="match status" value="1"/>
</dbReference>
<reference evidence="5" key="1">
    <citation type="journal article" date="2017" name="Environ. Microbiol. Rep.">
        <title>Genetic Diversity of Marine Anaerobic Ammonium-Oxidizing Bacteria as Revealed by Genomic and Proteomic Analyses of 'Candidatus Scalindua japonica'.</title>
        <authorList>
            <person name="Oshiki M."/>
            <person name="Mizuto K."/>
            <person name="Kimura Z."/>
            <person name="Kindaichi T."/>
            <person name="Satoh H."/>
            <person name="Okabe S."/>
        </authorList>
    </citation>
    <scope>NUCLEOTIDE SEQUENCE [LARGE SCALE GENOMIC DNA]</scope>
    <source>
        <strain evidence="5">husup-a2</strain>
    </source>
</reference>
<keyword evidence="1 4" id="KW-0808">Transferase</keyword>
<dbReference type="Pfam" id="PF00534">
    <property type="entry name" value="Glycos_transf_1"/>
    <property type="match status" value="1"/>
</dbReference>
<feature type="domain" description="Glycosyltransferase subfamily 4-like N-terminal" evidence="3">
    <location>
        <begin position="59"/>
        <end position="177"/>
    </location>
</feature>
<sequence length="391" mass="44153">MRIGIDAACWSNQRGYGRFTRGLLNTLLKQDKANEYILFVDPETDKTGEFPADVSRICFDILEAPSKAASSSGNRSLKDMWKASKAVSREHLDLLFYPSVYTYFPVFTKAKKIVVIHDVIAEKYPQLIFNNRKHRFFWDIKVWVANKQADLILTVSEFSKKGIIERFQISENCIRVVAEAPDKVFCQFPGTDLFHETLLRHGMDISTKFILYVGGIAPHKNLATLVKAYSKLINETENKNIKLVLVGDYKKDVFLIDNSLQGLINCLRLKDKIIFTGFIPDEELVCFYNAAVVFVLPSFIEGFGLTAVEAMACGTPVIGSRTTSLPEVVGDAGLFFDPYNPDDLKDCLATILGNDELRNELVCKSIQRAATFSWEKSSMQMLKVFNDFGIK</sequence>
<dbReference type="OrthoDB" id="283384at2"/>
<evidence type="ECO:0000313" key="5">
    <source>
        <dbReference type="Proteomes" id="UP000218542"/>
    </source>
</evidence>
<protein>
    <submittedName>
        <fullName evidence="4">Glycosyl transferase group 1</fullName>
    </submittedName>
</protein>
<dbReference type="SUPFAM" id="SSF53756">
    <property type="entry name" value="UDP-Glycosyltransferase/glycogen phosphorylase"/>
    <property type="match status" value="1"/>
</dbReference>
<evidence type="ECO:0000313" key="4">
    <source>
        <dbReference type="EMBL" id="GAX60439.1"/>
    </source>
</evidence>
<dbReference type="InterPro" id="IPR001296">
    <property type="entry name" value="Glyco_trans_1"/>
</dbReference>
<accession>A0A286TX28</accession>
<dbReference type="PANTHER" id="PTHR46401">
    <property type="entry name" value="GLYCOSYLTRANSFERASE WBBK-RELATED"/>
    <property type="match status" value="1"/>
</dbReference>
<dbReference type="Proteomes" id="UP000218542">
    <property type="component" value="Unassembled WGS sequence"/>
</dbReference>
<dbReference type="InterPro" id="IPR028098">
    <property type="entry name" value="Glyco_trans_4-like_N"/>
</dbReference>
<dbReference type="FunFam" id="3.40.50.2000:FF:000119">
    <property type="entry name" value="Glycosyl transferase group 1"/>
    <property type="match status" value="1"/>
</dbReference>
<proteinExistence type="predicted"/>
<dbReference type="Gene3D" id="3.40.50.2000">
    <property type="entry name" value="Glycogen Phosphorylase B"/>
    <property type="match status" value="2"/>
</dbReference>
<dbReference type="AlphaFoldDB" id="A0A286TX28"/>
<evidence type="ECO:0000256" key="1">
    <source>
        <dbReference type="ARBA" id="ARBA00022679"/>
    </source>
</evidence>
<name>A0A286TX28_9BACT</name>
<feature type="domain" description="Glycosyl transferase family 1" evidence="2">
    <location>
        <begin position="207"/>
        <end position="362"/>
    </location>
</feature>
<dbReference type="CDD" id="cd03809">
    <property type="entry name" value="GT4_MtfB-like"/>
    <property type="match status" value="1"/>
</dbReference>
<dbReference type="EMBL" id="BAOS01000011">
    <property type="protein sequence ID" value="GAX60439.1"/>
    <property type="molecule type" value="Genomic_DNA"/>
</dbReference>
<comment type="caution">
    <text evidence="4">The sequence shown here is derived from an EMBL/GenBank/DDBJ whole genome shotgun (WGS) entry which is preliminary data.</text>
</comment>
<organism evidence="4 5">
    <name type="scientific">Candidatus Scalindua japonica</name>
    <dbReference type="NCBI Taxonomy" id="1284222"/>
    <lineage>
        <taxon>Bacteria</taxon>
        <taxon>Pseudomonadati</taxon>
        <taxon>Planctomycetota</taxon>
        <taxon>Candidatus Brocadiia</taxon>
        <taxon>Candidatus Brocadiales</taxon>
        <taxon>Candidatus Scalinduaceae</taxon>
        <taxon>Candidatus Scalindua</taxon>
    </lineage>
</organism>
<dbReference type="RefSeq" id="WP_096893822.1">
    <property type="nucleotide sequence ID" value="NZ_BAOS01000011.1"/>
</dbReference>